<dbReference type="InterPro" id="IPR004518">
    <property type="entry name" value="MazG-like_dom"/>
</dbReference>
<evidence type="ECO:0000259" key="1">
    <source>
        <dbReference type="Pfam" id="PF03819"/>
    </source>
</evidence>
<name>A0A1W6TIJ1_VIBAL</name>
<dbReference type="InterPro" id="IPR011379">
    <property type="entry name" value="MazG-related_GP37"/>
</dbReference>
<dbReference type="CDD" id="cd11541">
    <property type="entry name" value="NTP-PPase_u4"/>
    <property type="match status" value="1"/>
</dbReference>
<reference evidence="2" key="1">
    <citation type="submission" date="2016-10" db="EMBL/GenBank/DDBJ databases">
        <title>The High Quality Genome of Vibrio alginolyticus K01M1.</title>
        <authorList>
            <person name="Wendling C."/>
            <person name="Chibani C.M."/>
            <person name="Hertel R."/>
            <person name="Sproer C."/>
            <person name="Bunk B."/>
            <person name="Overmann J."/>
            <person name="Roth O."/>
            <person name="Liesegang H."/>
        </authorList>
    </citation>
    <scope>NUCLEOTIDE SEQUENCE</scope>
    <source>
        <strain evidence="2">K05K4</strain>
    </source>
</reference>
<dbReference type="SUPFAM" id="SSF101386">
    <property type="entry name" value="all-alpha NTP pyrophosphatases"/>
    <property type="match status" value="1"/>
</dbReference>
<dbReference type="Pfam" id="PF03819">
    <property type="entry name" value="MazG"/>
    <property type="match status" value="1"/>
</dbReference>
<dbReference type="GO" id="GO:0016787">
    <property type="term" value="F:hydrolase activity"/>
    <property type="evidence" value="ECO:0007669"/>
    <property type="project" value="UniProtKB-KW"/>
</dbReference>
<dbReference type="AlphaFoldDB" id="A0A1W6TIJ1"/>
<accession>A0A1W6TIJ1</accession>
<gene>
    <name evidence="2" type="ORF">K05K4_39690</name>
</gene>
<dbReference type="PIRSF" id="PIRSF006639">
    <property type="entry name" value="UCP006639_pph"/>
    <property type="match status" value="1"/>
</dbReference>
<dbReference type="Gene3D" id="1.10.287.1080">
    <property type="entry name" value="MazG-like"/>
    <property type="match status" value="1"/>
</dbReference>
<feature type="domain" description="NTP pyrophosphohydrolase MazG-like" evidence="1">
    <location>
        <begin position="32"/>
        <end position="96"/>
    </location>
</feature>
<proteinExistence type="predicted"/>
<keyword evidence="2" id="KW-0378">Hydrolase</keyword>
<organism evidence="2">
    <name type="scientific">Vibrio alginolyticus</name>
    <dbReference type="NCBI Taxonomy" id="663"/>
    <lineage>
        <taxon>Bacteria</taxon>
        <taxon>Pseudomonadati</taxon>
        <taxon>Pseudomonadota</taxon>
        <taxon>Gammaproteobacteria</taxon>
        <taxon>Vibrionales</taxon>
        <taxon>Vibrionaceae</taxon>
        <taxon>Vibrio</taxon>
    </lineage>
</organism>
<evidence type="ECO:0000313" key="2">
    <source>
        <dbReference type="EMBL" id="ARP20693.1"/>
    </source>
</evidence>
<protein>
    <submittedName>
        <fullName evidence="2">MazG nucleotide pyrophosphohydrolase domain protein</fullName>
    </submittedName>
</protein>
<dbReference type="RefSeq" id="WP_029854317.1">
    <property type="nucleotide sequence ID" value="NZ_CP017890.1"/>
</dbReference>
<dbReference type="EMBL" id="CP017903">
    <property type="protein sequence ID" value="ARP20693.1"/>
    <property type="molecule type" value="Genomic_DNA"/>
</dbReference>
<sequence length="109" mass="12210">MCYHYPLPLSLNDYQEKARRFAVYPHPSYAVLALGEEAGELQGKFAKAIRKGVEPNLEDIKAELGDVLWNIANIAADNNLTLVEIAEYNLNKLEGRLERGTIVGEGDHR</sequence>